<protein>
    <submittedName>
        <fullName evidence="2">Uncharacterized protein</fullName>
    </submittedName>
</protein>
<evidence type="ECO:0000313" key="5">
    <source>
        <dbReference type="Proteomes" id="UP000663870"/>
    </source>
</evidence>
<accession>A0A813YB89</accession>
<dbReference type="Proteomes" id="UP000663870">
    <property type="component" value="Unassembled WGS sequence"/>
</dbReference>
<reference evidence="2" key="1">
    <citation type="submission" date="2021-02" db="EMBL/GenBank/DDBJ databases">
        <authorList>
            <person name="Nowell W R."/>
        </authorList>
    </citation>
    <scope>NUCLEOTIDE SEQUENCE</scope>
</reference>
<evidence type="ECO:0000256" key="1">
    <source>
        <dbReference type="SAM" id="Phobius"/>
    </source>
</evidence>
<keyword evidence="5" id="KW-1185">Reference proteome</keyword>
<dbReference type="EMBL" id="CAJNOL010000223">
    <property type="protein sequence ID" value="CAF0943945.1"/>
    <property type="molecule type" value="Genomic_DNA"/>
</dbReference>
<evidence type="ECO:0000313" key="4">
    <source>
        <dbReference type="Proteomes" id="UP000663854"/>
    </source>
</evidence>
<dbReference type="EMBL" id="CAJNOH010000116">
    <property type="protein sequence ID" value="CAF0881713.1"/>
    <property type="molecule type" value="Genomic_DNA"/>
</dbReference>
<dbReference type="AlphaFoldDB" id="A0A813YB89"/>
<evidence type="ECO:0000313" key="2">
    <source>
        <dbReference type="EMBL" id="CAF0881713.1"/>
    </source>
</evidence>
<sequence>MARHEIGDKPFKHLVLQICSIYPLGSRSSTVVFSVVMFDQLFLIVKTIYLHCAVLFAINVSFHISQLLVVSFTVNLFLFILIPGRVMCGTLNVLKLNE</sequence>
<proteinExistence type="predicted"/>
<gene>
    <name evidence="3" type="ORF">JXQ802_LOCUS11313</name>
    <name evidence="2" type="ORF">PYM288_LOCUS8572</name>
</gene>
<dbReference type="Proteomes" id="UP000663854">
    <property type="component" value="Unassembled WGS sequence"/>
</dbReference>
<evidence type="ECO:0000313" key="3">
    <source>
        <dbReference type="EMBL" id="CAF0943945.1"/>
    </source>
</evidence>
<name>A0A813YB89_9BILA</name>
<feature type="transmembrane region" description="Helical" evidence="1">
    <location>
        <begin position="31"/>
        <end position="58"/>
    </location>
</feature>
<comment type="caution">
    <text evidence="2">The sequence shown here is derived from an EMBL/GenBank/DDBJ whole genome shotgun (WGS) entry which is preliminary data.</text>
</comment>
<keyword evidence="1" id="KW-0812">Transmembrane</keyword>
<feature type="transmembrane region" description="Helical" evidence="1">
    <location>
        <begin position="64"/>
        <end position="82"/>
    </location>
</feature>
<organism evidence="2 4">
    <name type="scientific">Rotaria sordida</name>
    <dbReference type="NCBI Taxonomy" id="392033"/>
    <lineage>
        <taxon>Eukaryota</taxon>
        <taxon>Metazoa</taxon>
        <taxon>Spiralia</taxon>
        <taxon>Gnathifera</taxon>
        <taxon>Rotifera</taxon>
        <taxon>Eurotatoria</taxon>
        <taxon>Bdelloidea</taxon>
        <taxon>Philodinida</taxon>
        <taxon>Philodinidae</taxon>
        <taxon>Rotaria</taxon>
    </lineage>
</organism>
<keyword evidence="1" id="KW-0472">Membrane</keyword>
<keyword evidence="1" id="KW-1133">Transmembrane helix</keyword>